<evidence type="ECO:0000259" key="8">
    <source>
        <dbReference type="PROSITE" id="PS50160"/>
    </source>
</evidence>
<dbReference type="SUPFAM" id="SSF50249">
    <property type="entry name" value="Nucleic acid-binding proteins"/>
    <property type="match status" value="1"/>
</dbReference>
<evidence type="ECO:0000313" key="9">
    <source>
        <dbReference type="EMBL" id="OFI35605.1"/>
    </source>
</evidence>
<evidence type="ECO:0000256" key="1">
    <source>
        <dbReference type="ARBA" id="ARBA00001968"/>
    </source>
</evidence>
<feature type="chain" id="PRO_5009214440" evidence="7">
    <location>
        <begin position="23"/>
        <end position="282"/>
    </location>
</feature>
<dbReference type="GO" id="GO:0005524">
    <property type="term" value="F:ATP binding"/>
    <property type="evidence" value="ECO:0007669"/>
    <property type="project" value="InterPro"/>
</dbReference>
<evidence type="ECO:0000256" key="6">
    <source>
        <dbReference type="ARBA" id="ARBA00034003"/>
    </source>
</evidence>
<dbReference type="PANTHER" id="PTHR47810:SF1">
    <property type="entry name" value="DNA LIGASE B"/>
    <property type="match status" value="1"/>
</dbReference>
<reference evidence="9 10" key="1">
    <citation type="submission" date="2016-09" db="EMBL/GenBank/DDBJ databases">
        <title>Alteromonas lipolytica, a new species isolated from sea water.</title>
        <authorList>
            <person name="Wu Y.-H."/>
            <person name="Cheng H."/>
            <person name="Xu X.-W."/>
        </authorList>
    </citation>
    <scope>NUCLEOTIDE SEQUENCE [LARGE SCALE GENOMIC DNA]</scope>
    <source>
        <strain evidence="9 10">JW12</strain>
    </source>
</reference>
<dbReference type="InterPro" id="IPR029319">
    <property type="entry name" value="DNA_ligase_OB"/>
</dbReference>
<evidence type="ECO:0000256" key="7">
    <source>
        <dbReference type="SAM" id="SignalP"/>
    </source>
</evidence>
<dbReference type="STRING" id="1856405.BFC17_12680"/>
<dbReference type="GO" id="GO:0006310">
    <property type="term" value="P:DNA recombination"/>
    <property type="evidence" value="ECO:0007669"/>
    <property type="project" value="InterPro"/>
</dbReference>
<dbReference type="CDD" id="cd07896">
    <property type="entry name" value="Adenylation_kDNA_ligase_like"/>
    <property type="match status" value="1"/>
</dbReference>
<evidence type="ECO:0000256" key="5">
    <source>
        <dbReference type="ARBA" id="ARBA00023204"/>
    </source>
</evidence>
<comment type="caution">
    <text evidence="9">The sequence shown here is derived from an EMBL/GenBank/DDBJ whole genome shotgun (WGS) entry which is preliminary data.</text>
</comment>
<dbReference type="Gene3D" id="3.30.470.30">
    <property type="entry name" value="DNA ligase/mRNA capping enzyme"/>
    <property type="match status" value="1"/>
</dbReference>
<dbReference type="Proteomes" id="UP000176037">
    <property type="component" value="Unassembled WGS sequence"/>
</dbReference>
<sequence>MPMFNQTLLLLLILMLGNVACAQSPALQLATSYQGNINVADYLVSEKLDGIRARWTGSELITRNGHPIVAPQWFTNGWPEVALDGELWIARGKFAETASVVLRSEPDDRWQEVKMMLFDLPDPQLTFAQRLITMQTLVAQTNSPTLRLIEQFTVSTQQELENLLDTLSLAGAEGLMLHYKHALYQPGRQSGLLKAKRYQDDEAKVIAHLPGKGKFSEVMGAILVESRMGKRFKIGSGFTLKQRQSPPPVGSWVPFKYYGLTQNGIPRFASFLHSRPPQDRPD</sequence>
<dbReference type="Pfam" id="PF14743">
    <property type="entry name" value="DNA_ligase_OB_2"/>
    <property type="match status" value="1"/>
</dbReference>
<feature type="signal peptide" evidence="7">
    <location>
        <begin position="1"/>
        <end position="22"/>
    </location>
</feature>
<dbReference type="Gene3D" id="2.40.50.140">
    <property type="entry name" value="Nucleic acid-binding proteins"/>
    <property type="match status" value="1"/>
</dbReference>
<name>A0A1E8FI42_9ALTE</name>
<evidence type="ECO:0000313" key="10">
    <source>
        <dbReference type="Proteomes" id="UP000176037"/>
    </source>
</evidence>
<gene>
    <name evidence="9" type="ORF">BFC17_12680</name>
</gene>
<dbReference type="AlphaFoldDB" id="A0A1E8FI42"/>
<keyword evidence="4" id="KW-0227">DNA damage</keyword>
<protein>
    <submittedName>
        <fullName evidence="9">DNA ligase</fullName>
    </submittedName>
</protein>
<dbReference type="Gene3D" id="3.30.1490.70">
    <property type="match status" value="1"/>
</dbReference>
<dbReference type="GO" id="GO:0006281">
    <property type="term" value="P:DNA repair"/>
    <property type="evidence" value="ECO:0007669"/>
    <property type="project" value="UniProtKB-KW"/>
</dbReference>
<dbReference type="SUPFAM" id="SSF56091">
    <property type="entry name" value="DNA ligase/mRNA capping enzyme, catalytic domain"/>
    <property type="match status" value="1"/>
</dbReference>
<dbReference type="CDD" id="cd08041">
    <property type="entry name" value="OBF_kDNA_ligase_like"/>
    <property type="match status" value="1"/>
</dbReference>
<dbReference type="PANTHER" id="PTHR47810">
    <property type="entry name" value="DNA LIGASE"/>
    <property type="match status" value="1"/>
</dbReference>
<evidence type="ECO:0000256" key="2">
    <source>
        <dbReference type="ARBA" id="ARBA00022598"/>
    </source>
</evidence>
<dbReference type="Pfam" id="PF01068">
    <property type="entry name" value="DNA_ligase_A_M"/>
    <property type="match status" value="1"/>
</dbReference>
<dbReference type="GO" id="GO:0003910">
    <property type="term" value="F:DNA ligase (ATP) activity"/>
    <property type="evidence" value="ECO:0007669"/>
    <property type="project" value="UniProtKB-EC"/>
</dbReference>
<dbReference type="NCBIfam" id="NF006592">
    <property type="entry name" value="PRK09125.1"/>
    <property type="match status" value="1"/>
</dbReference>
<comment type="catalytic activity">
    <reaction evidence="6">
        <text>ATP + (deoxyribonucleotide)n-3'-hydroxyl + 5'-phospho-(deoxyribonucleotide)m = (deoxyribonucleotide)n+m + AMP + diphosphate.</text>
        <dbReference type="EC" id="6.5.1.1"/>
    </reaction>
</comment>
<dbReference type="OrthoDB" id="9782700at2"/>
<evidence type="ECO:0000256" key="3">
    <source>
        <dbReference type="ARBA" id="ARBA00022705"/>
    </source>
</evidence>
<keyword evidence="10" id="KW-1185">Reference proteome</keyword>
<proteinExistence type="predicted"/>
<dbReference type="InterPro" id="IPR050326">
    <property type="entry name" value="NAD_dep_DNA_ligaseB"/>
</dbReference>
<dbReference type="InterPro" id="IPR012310">
    <property type="entry name" value="DNA_ligase_ATP-dep_cent"/>
</dbReference>
<dbReference type="InterPro" id="IPR012340">
    <property type="entry name" value="NA-bd_OB-fold"/>
</dbReference>
<accession>A0A1E8FI42</accession>
<comment type="cofactor">
    <cofactor evidence="1">
        <name>a divalent metal cation</name>
        <dbReference type="ChEBI" id="CHEBI:60240"/>
    </cofactor>
</comment>
<keyword evidence="7" id="KW-0732">Signal</keyword>
<keyword evidence="3" id="KW-0235">DNA replication</keyword>
<organism evidence="9 10">
    <name type="scientific">Alteromonas lipolytica</name>
    <dbReference type="NCBI Taxonomy" id="1856405"/>
    <lineage>
        <taxon>Bacteria</taxon>
        <taxon>Pseudomonadati</taxon>
        <taxon>Pseudomonadota</taxon>
        <taxon>Gammaproteobacteria</taxon>
        <taxon>Alteromonadales</taxon>
        <taxon>Alteromonadaceae</taxon>
        <taxon>Alteromonas/Salinimonas group</taxon>
        <taxon>Alteromonas</taxon>
    </lineage>
</organism>
<feature type="domain" description="ATP-dependent DNA ligase family profile" evidence="8">
    <location>
        <begin position="126"/>
        <end position="244"/>
    </location>
</feature>
<dbReference type="GO" id="GO:0006260">
    <property type="term" value="P:DNA replication"/>
    <property type="evidence" value="ECO:0007669"/>
    <property type="project" value="UniProtKB-KW"/>
</dbReference>
<evidence type="ECO:0000256" key="4">
    <source>
        <dbReference type="ARBA" id="ARBA00022763"/>
    </source>
</evidence>
<dbReference type="PROSITE" id="PS50160">
    <property type="entry name" value="DNA_LIGASE_A3"/>
    <property type="match status" value="1"/>
</dbReference>
<keyword evidence="2 9" id="KW-0436">Ligase</keyword>
<keyword evidence="5" id="KW-0234">DNA repair</keyword>
<dbReference type="EMBL" id="MJIC01000009">
    <property type="protein sequence ID" value="OFI35605.1"/>
    <property type="molecule type" value="Genomic_DNA"/>
</dbReference>